<feature type="region of interest" description="Disordered" evidence="1">
    <location>
        <begin position="190"/>
        <end position="209"/>
    </location>
</feature>
<keyword evidence="4" id="KW-1185">Reference proteome</keyword>
<dbReference type="PANTHER" id="PTHR35394:SF5">
    <property type="entry name" value="DUF3176 DOMAIN-CONTAINING PROTEIN"/>
    <property type="match status" value="1"/>
</dbReference>
<reference evidence="3 4" key="1">
    <citation type="journal article" date="2008" name="Genome Biol.">
        <title>The genome sequence of the model ascomycete fungus Podospora anserina.</title>
        <authorList>
            <person name="Espagne E."/>
            <person name="Lespinet O."/>
            <person name="Malagnac F."/>
            <person name="Da Silva C."/>
            <person name="Jaillon O."/>
            <person name="Porcel B.M."/>
            <person name="Couloux A."/>
            <person name="Aury J.-M."/>
            <person name="Segurens B."/>
            <person name="Poulain J."/>
            <person name="Anthouard V."/>
            <person name="Grossetete S."/>
            <person name="Khalili H."/>
            <person name="Coppin E."/>
            <person name="Dequard-Chablat M."/>
            <person name="Picard M."/>
            <person name="Contamine V."/>
            <person name="Arnaise S."/>
            <person name="Bourdais A."/>
            <person name="Berteaux-Lecellier V."/>
            <person name="Gautheret D."/>
            <person name="de Vries R.P."/>
            <person name="Battaglia E."/>
            <person name="Coutinho P.M."/>
            <person name="Danchin E.G.J."/>
            <person name="Henrissat B."/>
            <person name="El Khoury R."/>
            <person name="Sainsard-Chanet A."/>
            <person name="Boivin A."/>
            <person name="Pinan-Lucarre B."/>
            <person name="Sellem C.H."/>
            <person name="Debuchy R."/>
            <person name="Wincker P."/>
            <person name="Weissenbach J."/>
            <person name="Silar P."/>
        </authorList>
    </citation>
    <scope>NUCLEOTIDE SEQUENCE [LARGE SCALE GENOMIC DNA]</scope>
    <source>
        <strain evidence="4">S / ATCC MYA-4624 / DSM 980 / FGSC 10383</strain>
    </source>
</reference>
<evidence type="ECO:0000256" key="1">
    <source>
        <dbReference type="SAM" id="MobiDB-lite"/>
    </source>
</evidence>
<dbReference type="PANTHER" id="PTHR35394">
    <property type="entry name" value="DUF3176 DOMAIN-CONTAINING PROTEIN"/>
    <property type="match status" value="1"/>
</dbReference>
<feature type="region of interest" description="Disordered" evidence="1">
    <location>
        <begin position="1"/>
        <end position="127"/>
    </location>
</feature>
<proteinExistence type="predicted"/>
<feature type="compositionally biased region" description="Polar residues" evidence="1">
    <location>
        <begin position="34"/>
        <end position="52"/>
    </location>
</feature>
<dbReference type="Pfam" id="PF11374">
    <property type="entry name" value="DUF3176"/>
    <property type="match status" value="1"/>
</dbReference>
<evidence type="ECO:0000313" key="4">
    <source>
        <dbReference type="Proteomes" id="UP000001197"/>
    </source>
</evidence>
<organism evidence="3 4">
    <name type="scientific">Podospora anserina (strain S / ATCC MYA-4624 / DSM 980 / FGSC 10383)</name>
    <name type="common">Pleurage anserina</name>
    <dbReference type="NCBI Taxonomy" id="515849"/>
    <lineage>
        <taxon>Eukaryota</taxon>
        <taxon>Fungi</taxon>
        <taxon>Dikarya</taxon>
        <taxon>Ascomycota</taxon>
        <taxon>Pezizomycotina</taxon>
        <taxon>Sordariomycetes</taxon>
        <taxon>Sordariomycetidae</taxon>
        <taxon>Sordariales</taxon>
        <taxon>Podosporaceae</taxon>
        <taxon>Podospora</taxon>
        <taxon>Podospora anserina</taxon>
    </lineage>
</organism>
<sequence length="742" mass="82066">MDPDNISLRSKKRLITDSGNISPRTRSKKRPVTDSGNESPHSEPNPQRNPWNTERDDESSTIVRPPNPRRERYHSVSNRRKEGENSSSGAWSHKAEPPSAPSERAMSDGGGDGQHGGGGRREQDDGASTYTQRLYDHVIGERFTPSRTGHHHRSRTPRPAIVMTGPGGEQEEWRYEEDDRFENVELGGGEGFVMEESNSPGGGEGGRRRRRKYYSSFSWWKEEYVYAGLSVVAVVGLAGFLRTYDGQVLPQEFGWSGISFETGVVALVTAMRLCMDAYVGSAISQGAWLWVSESAQMRRKGGEDGRCGAKLEDFGKFDAASRGLRGAIKLIWRLKGRHLGCVGAAIAILGVGFETFSQEMVSFEQQPRHLDNGTLSPAPAPARYVSVFIDKSGCLCRNYLHRASCGDCVNAEIYTKCNKTANTCTYTTGSGTSIVNSMDPGERSIFKVAPTNGTVHKISSTSRAYYSVFDFLSVTQTEETGLLLAGSECALWFCVEGLKIWVEDGKQNQTRVANHSLTSLTMTSAAHGSEHVFINIPPSLNTDNATKYVVTREAMLALRNFMSSITMGTVTTTLNTLDSSSDWVEAMWNATTGDLNQWINTFAASLTNEFRLHGAVTQTTKKRYDGDATQMTPVVKVRWYWLMYPAFMILLSIYFLFHTVLACSMAGVRAWKGEVLPLLFCRVDEGLYERGRAGLEIPGGLEKRVAGENVAMYRSAEDGGWGFRTVEHGEWAEEVSVEGEKK</sequence>
<reference evidence="4" key="2">
    <citation type="journal article" date="2014" name="Genetics">
        <title>Maintaining two mating types: Structure of the mating type locus and its role in heterokaryosis in Podospora anserina.</title>
        <authorList>
            <person name="Grognet P."/>
            <person name="Bidard F."/>
            <person name="Kuchly C."/>
            <person name="Tong L.C.H."/>
            <person name="Coppin E."/>
            <person name="Benkhali J.A."/>
            <person name="Couloux A."/>
            <person name="Wincker P."/>
            <person name="Debuchy R."/>
            <person name="Silar P."/>
        </authorList>
    </citation>
    <scope>GENOME REANNOTATION</scope>
    <source>
        <strain evidence="4">S / ATCC MYA-4624 / DSM 980 / FGSC 10383</strain>
    </source>
</reference>
<keyword evidence="2" id="KW-0812">Transmembrane</keyword>
<accession>A0A090CBZ4</accession>
<feature type="region of interest" description="Disordered" evidence="1">
    <location>
        <begin position="141"/>
        <end position="171"/>
    </location>
</feature>
<feature type="compositionally biased region" description="Basic and acidic residues" evidence="1">
    <location>
        <begin position="68"/>
        <end position="84"/>
    </location>
</feature>
<keyword evidence="2" id="KW-0472">Membrane</keyword>
<feature type="transmembrane region" description="Helical" evidence="2">
    <location>
        <begin position="639"/>
        <end position="663"/>
    </location>
</feature>
<dbReference type="eggNOG" id="ENOG502RS8C">
    <property type="taxonomic scope" value="Eukaryota"/>
</dbReference>
<keyword evidence="2" id="KW-1133">Transmembrane helix</keyword>
<feature type="compositionally biased region" description="Gly residues" evidence="1">
    <location>
        <begin position="108"/>
        <end position="117"/>
    </location>
</feature>
<evidence type="ECO:0000313" key="3">
    <source>
        <dbReference type="EMBL" id="CDP22654.1"/>
    </source>
</evidence>
<dbReference type="InterPro" id="IPR021514">
    <property type="entry name" value="DUF3176"/>
</dbReference>
<protein>
    <submittedName>
        <fullName evidence="3">Uncharacterized protein</fullName>
    </submittedName>
</protein>
<dbReference type="InParanoid" id="A0A090CBZ4"/>
<dbReference type="Proteomes" id="UP000001197">
    <property type="component" value="Chromosome 1"/>
</dbReference>
<evidence type="ECO:0000256" key="2">
    <source>
        <dbReference type="SAM" id="Phobius"/>
    </source>
</evidence>
<dbReference type="EMBL" id="FO904936">
    <property type="protein sequence ID" value="CDP22654.1"/>
    <property type="molecule type" value="Genomic_DNA"/>
</dbReference>
<name>A0A090CBZ4_PODAN</name>
<dbReference type="AlphaFoldDB" id="A0A090CBZ4"/>